<reference evidence="1" key="1">
    <citation type="submission" date="2023-01" db="EMBL/GenBank/DDBJ databases">
        <title>Exophiala dermititidis isolated from Cystic Fibrosis Patient.</title>
        <authorList>
            <person name="Kurbessoian T."/>
            <person name="Crocker A."/>
            <person name="Murante D."/>
            <person name="Hogan D.A."/>
            <person name="Stajich J.E."/>
        </authorList>
    </citation>
    <scope>NUCLEOTIDE SEQUENCE</scope>
    <source>
        <strain evidence="1">Ex8</strain>
    </source>
</reference>
<sequence>MYCRFTRVFGNCNKVKDIGHLDAVKFRLLNEFITSILESALLPKLSSVHPSSLAFVSDNCKANRQPLTPDAQKVMLQQGDSYPLRSVPSLLFVQVQGSR</sequence>
<dbReference type="Proteomes" id="UP001161757">
    <property type="component" value="Unassembled WGS sequence"/>
</dbReference>
<evidence type="ECO:0000313" key="2">
    <source>
        <dbReference type="Proteomes" id="UP001161757"/>
    </source>
</evidence>
<comment type="caution">
    <text evidence="1">The sequence shown here is derived from an EMBL/GenBank/DDBJ whole genome shotgun (WGS) entry which is preliminary data.</text>
</comment>
<organism evidence="1 2">
    <name type="scientific">Exophiala dermatitidis</name>
    <name type="common">Black yeast-like fungus</name>
    <name type="synonym">Wangiella dermatitidis</name>
    <dbReference type="NCBI Taxonomy" id="5970"/>
    <lineage>
        <taxon>Eukaryota</taxon>
        <taxon>Fungi</taxon>
        <taxon>Dikarya</taxon>
        <taxon>Ascomycota</taxon>
        <taxon>Pezizomycotina</taxon>
        <taxon>Eurotiomycetes</taxon>
        <taxon>Chaetothyriomycetidae</taxon>
        <taxon>Chaetothyriales</taxon>
        <taxon>Herpotrichiellaceae</taxon>
        <taxon>Exophiala</taxon>
    </lineage>
</organism>
<evidence type="ECO:0000313" key="1">
    <source>
        <dbReference type="EMBL" id="KAJ8992073.1"/>
    </source>
</evidence>
<gene>
    <name evidence="1" type="ORF">HRR80_003970</name>
</gene>
<accession>A0AAN6EVF9</accession>
<proteinExistence type="predicted"/>
<protein>
    <submittedName>
        <fullName evidence="1">Uncharacterized protein</fullName>
    </submittedName>
</protein>
<dbReference type="AlphaFoldDB" id="A0AAN6EVF9"/>
<name>A0AAN6EVF9_EXODE</name>
<dbReference type="EMBL" id="JAJGCB010000006">
    <property type="protein sequence ID" value="KAJ8992073.1"/>
    <property type="molecule type" value="Genomic_DNA"/>
</dbReference>